<evidence type="ECO:0000259" key="2">
    <source>
        <dbReference type="PROSITE" id="PS50888"/>
    </source>
</evidence>
<dbReference type="PANTHER" id="PTHR23349:SF42">
    <property type="entry name" value="BHLH DOMAIN-CONTAINING PROTEIN"/>
    <property type="match status" value="1"/>
</dbReference>
<dbReference type="RefSeq" id="XP_019646029.1">
    <property type="nucleotide sequence ID" value="XM_019790470.1"/>
</dbReference>
<keyword evidence="3" id="KW-1185">Reference proteome</keyword>
<sequence>MPDFESMSLVQMQEELSQITHGFAEDIAPSSPEQTPENDAGQREQDKPRKPKRRRRMLTGVSKQRRAANARERRRIQGVNMAFVELRQNLPVLSKVEVSKIEILRLASKWIAHLTTVLLQDDERRGWDSCSEDGSGSSDGDGEAASLHPKSTLKPEIRENLDDIYTIRDDDTDNFVICRTGEEEELEHAQSLSVTSAFSPALPLSTATC</sequence>
<protein>
    <submittedName>
        <fullName evidence="4">Twist-related protein-like</fullName>
    </submittedName>
</protein>
<organism evidence="3 4">
    <name type="scientific">Branchiostoma belcheri</name>
    <name type="common">Amphioxus</name>
    <dbReference type="NCBI Taxonomy" id="7741"/>
    <lineage>
        <taxon>Eukaryota</taxon>
        <taxon>Metazoa</taxon>
        <taxon>Chordata</taxon>
        <taxon>Cephalochordata</taxon>
        <taxon>Leptocardii</taxon>
        <taxon>Amphioxiformes</taxon>
        <taxon>Branchiostomatidae</taxon>
        <taxon>Branchiostoma</taxon>
    </lineage>
</organism>
<dbReference type="SMART" id="SM00353">
    <property type="entry name" value="HLH"/>
    <property type="match status" value="1"/>
</dbReference>
<dbReference type="GO" id="GO:0000981">
    <property type="term" value="F:DNA-binding transcription factor activity, RNA polymerase II-specific"/>
    <property type="evidence" value="ECO:0007669"/>
    <property type="project" value="TreeGrafter"/>
</dbReference>
<proteinExistence type="predicted"/>
<evidence type="ECO:0000256" key="1">
    <source>
        <dbReference type="SAM" id="MobiDB-lite"/>
    </source>
</evidence>
<dbReference type="InterPro" id="IPR050283">
    <property type="entry name" value="E-box_TF_Regulators"/>
</dbReference>
<evidence type="ECO:0000313" key="3">
    <source>
        <dbReference type="Proteomes" id="UP000515135"/>
    </source>
</evidence>
<dbReference type="GO" id="GO:0032502">
    <property type="term" value="P:developmental process"/>
    <property type="evidence" value="ECO:0007669"/>
    <property type="project" value="TreeGrafter"/>
</dbReference>
<evidence type="ECO:0000313" key="4">
    <source>
        <dbReference type="RefSeq" id="XP_019646029.1"/>
    </source>
</evidence>
<name>A0A6P5AIC3_BRABE</name>
<dbReference type="AlphaFoldDB" id="A0A6P5AIC3"/>
<dbReference type="SUPFAM" id="SSF47459">
    <property type="entry name" value="HLH, helix-loop-helix DNA-binding domain"/>
    <property type="match status" value="1"/>
</dbReference>
<gene>
    <name evidence="4" type="primary">LOC109486605</name>
</gene>
<dbReference type="InterPro" id="IPR011598">
    <property type="entry name" value="bHLH_dom"/>
</dbReference>
<dbReference type="KEGG" id="bbel:109486605"/>
<dbReference type="Proteomes" id="UP000515135">
    <property type="component" value="Unplaced"/>
</dbReference>
<reference evidence="4" key="1">
    <citation type="submission" date="2025-08" db="UniProtKB">
        <authorList>
            <consortium name="RefSeq"/>
        </authorList>
    </citation>
    <scope>IDENTIFICATION</scope>
    <source>
        <tissue evidence="4">Gonad</tissue>
    </source>
</reference>
<accession>A0A6P5AIC3</accession>
<feature type="region of interest" description="Disordered" evidence="1">
    <location>
        <begin position="125"/>
        <end position="153"/>
    </location>
</feature>
<dbReference type="GeneID" id="109486605"/>
<dbReference type="GO" id="GO:0000977">
    <property type="term" value="F:RNA polymerase II transcription regulatory region sequence-specific DNA binding"/>
    <property type="evidence" value="ECO:0007669"/>
    <property type="project" value="TreeGrafter"/>
</dbReference>
<dbReference type="OrthoDB" id="5974974at2759"/>
<dbReference type="Pfam" id="PF00010">
    <property type="entry name" value="HLH"/>
    <property type="match status" value="1"/>
</dbReference>
<feature type="compositionally biased region" description="Low complexity" evidence="1">
    <location>
        <begin position="128"/>
        <end position="146"/>
    </location>
</feature>
<feature type="compositionally biased region" description="Basic residues" evidence="1">
    <location>
        <begin position="49"/>
        <end position="73"/>
    </location>
</feature>
<feature type="region of interest" description="Disordered" evidence="1">
    <location>
        <begin position="20"/>
        <end position="73"/>
    </location>
</feature>
<dbReference type="GO" id="GO:0046983">
    <property type="term" value="F:protein dimerization activity"/>
    <property type="evidence" value="ECO:0007669"/>
    <property type="project" value="InterPro"/>
</dbReference>
<dbReference type="InterPro" id="IPR036638">
    <property type="entry name" value="HLH_DNA-bd_sf"/>
</dbReference>
<feature type="domain" description="BHLH" evidence="2">
    <location>
        <begin position="63"/>
        <end position="114"/>
    </location>
</feature>
<dbReference type="PROSITE" id="PS50888">
    <property type="entry name" value="BHLH"/>
    <property type="match status" value="1"/>
</dbReference>
<dbReference type="Gene3D" id="4.10.280.10">
    <property type="entry name" value="Helix-loop-helix DNA-binding domain"/>
    <property type="match status" value="1"/>
</dbReference>
<dbReference type="PANTHER" id="PTHR23349">
    <property type="entry name" value="BASIC HELIX-LOOP-HELIX TRANSCRIPTION FACTOR, TWIST"/>
    <property type="match status" value="1"/>
</dbReference>